<accession>Q4T2P6</accession>
<gene>
    <name evidence="11" type="ORF">GSTENG00008244001</name>
</gene>
<keyword evidence="7" id="KW-0413">Isomerase</keyword>
<keyword evidence="3" id="KW-0493">Microtubule</keyword>
<dbReference type="GO" id="GO:0016853">
    <property type="term" value="F:isomerase activity"/>
    <property type="evidence" value="ECO:0007669"/>
    <property type="project" value="UniProtKB-KW"/>
</dbReference>
<dbReference type="InterPro" id="IPR041569">
    <property type="entry name" value="AAA_lid_3"/>
</dbReference>
<keyword evidence="5" id="KW-0067">ATP-binding</keyword>
<evidence type="ECO:0000256" key="4">
    <source>
        <dbReference type="ARBA" id="ARBA00022741"/>
    </source>
</evidence>
<dbReference type="Pfam" id="PF17862">
    <property type="entry name" value="AAA_lid_3"/>
    <property type="match status" value="1"/>
</dbReference>
<proteinExistence type="predicted"/>
<dbReference type="InterPro" id="IPR027417">
    <property type="entry name" value="P-loop_NTPase"/>
</dbReference>
<reference evidence="11" key="2">
    <citation type="submission" date="2004-02" db="EMBL/GenBank/DDBJ databases">
        <authorList>
            <consortium name="Genoscope"/>
            <consortium name="Whitehead Institute Centre for Genome Research"/>
        </authorList>
    </citation>
    <scope>NUCLEOTIDE SEQUENCE</scope>
</reference>
<organism evidence="11">
    <name type="scientific">Tetraodon nigroviridis</name>
    <name type="common">Spotted green pufferfish</name>
    <name type="synonym">Chelonodon nigroviridis</name>
    <dbReference type="NCBI Taxonomy" id="99883"/>
    <lineage>
        <taxon>Eukaryota</taxon>
        <taxon>Metazoa</taxon>
        <taxon>Chordata</taxon>
        <taxon>Craniata</taxon>
        <taxon>Vertebrata</taxon>
        <taxon>Euteleostomi</taxon>
        <taxon>Actinopterygii</taxon>
        <taxon>Neopterygii</taxon>
        <taxon>Teleostei</taxon>
        <taxon>Neoteleostei</taxon>
        <taxon>Acanthomorphata</taxon>
        <taxon>Eupercaria</taxon>
        <taxon>Tetraodontiformes</taxon>
        <taxon>Tetradontoidea</taxon>
        <taxon>Tetraodontidae</taxon>
        <taxon>Tetraodon</taxon>
    </lineage>
</organism>
<evidence type="ECO:0000256" key="2">
    <source>
        <dbReference type="ARBA" id="ARBA00022490"/>
    </source>
</evidence>
<evidence type="ECO:0000256" key="7">
    <source>
        <dbReference type="ARBA" id="ARBA00023235"/>
    </source>
</evidence>
<dbReference type="OrthoDB" id="191529at2759"/>
<dbReference type="AlphaFoldDB" id="Q4T2P6"/>
<feature type="non-terminal residue" evidence="11">
    <location>
        <position position="1"/>
    </location>
</feature>
<evidence type="ECO:0000256" key="6">
    <source>
        <dbReference type="ARBA" id="ARBA00023212"/>
    </source>
</evidence>
<protein>
    <submittedName>
        <fullName evidence="11">(spotted green pufferfish) hypothetical protein</fullName>
    </submittedName>
</protein>
<evidence type="ECO:0000259" key="9">
    <source>
        <dbReference type="Pfam" id="PF00004"/>
    </source>
</evidence>
<evidence type="ECO:0000256" key="5">
    <source>
        <dbReference type="ARBA" id="ARBA00022840"/>
    </source>
</evidence>
<dbReference type="KEGG" id="tng:GSTEN00008244G001"/>
<sequence length="255" mass="28328">QDIHTDNPSVRWDDIIGLEDAKQLVKEAVVYPIKGRGRRCWPGPWPPSAEPPSSTSQPPASSASGEETLRSWSGWVPLSLTHSHTHTHTHTHTHSHTHTHTLNPPVLCEQVLFGLARYHAPSTIFLDELESVMSHRVGGGGEHEGSRRMKAELLVQMDGLRSSDELVFVLAASNLPWELDQAMLRRLDKRILVGLPSSTARCSMISHWLPPRSSTGGLELRTQLDYQALAQEMDGYSGSDVRLVCKEAAMRSVRK</sequence>
<comment type="subcellular location">
    <subcellularLocation>
        <location evidence="1">Cytoplasm</location>
        <location evidence="1">Cytoskeleton</location>
        <location evidence="1">Spindle pole</location>
    </subcellularLocation>
</comment>
<comment type="caution">
    <text evidence="11">The sequence shown here is derived from an EMBL/GenBank/DDBJ whole genome shotgun (WGS) entry which is preliminary data.</text>
</comment>
<dbReference type="GO" id="GO:0005874">
    <property type="term" value="C:microtubule"/>
    <property type="evidence" value="ECO:0007669"/>
    <property type="project" value="UniProtKB-KW"/>
</dbReference>
<dbReference type="Gene3D" id="1.10.8.60">
    <property type="match status" value="1"/>
</dbReference>
<evidence type="ECO:0000256" key="3">
    <source>
        <dbReference type="ARBA" id="ARBA00022701"/>
    </source>
</evidence>
<reference evidence="11" key="1">
    <citation type="journal article" date="2004" name="Nature">
        <title>Genome duplication in the teleost fish Tetraodon nigroviridis reveals the early vertebrate proto-karyotype.</title>
        <authorList>
            <person name="Jaillon O."/>
            <person name="Aury J.-M."/>
            <person name="Brunet F."/>
            <person name="Petit J.-L."/>
            <person name="Stange-Thomann N."/>
            <person name="Mauceli E."/>
            <person name="Bouneau L."/>
            <person name="Fischer C."/>
            <person name="Ozouf-Costaz C."/>
            <person name="Bernot A."/>
            <person name="Nicaud S."/>
            <person name="Jaffe D."/>
            <person name="Fisher S."/>
            <person name="Lutfalla G."/>
            <person name="Dossat C."/>
            <person name="Segurens B."/>
            <person name="Dasilva C."/>
            <person name="Salanoubat M."/>
            <person name="Levy M."/>
            <person name="Boudet N."/>
            <person name="Castellano S."/>
            <person name="Anthouard V."/>
            <person name="Jubin C."/>
            <person name="Castelli V."/>
            <person name="Katinka M."/>
            <person name="Vacherie B."/>
            <person name="Biemont C."/>
            <person name="Skalli Z."/>
            <person name="Cattolico L."/>
            <person name="Poulain J."/>
            <person name="De Berardinis V."/>
            <person name="Cruaud C."/>
            <person name="Duprat S."/>
            <person name="Brottier P."/>
            <person name="Coutanceau J.-P."/>
            <person name="Gouzy J."/>
            <person name="Parra G."/>
            <person name="Lardier G."/>
            <person name="Chapple C."/>
            <person name="McKernan K.J."/>
            <person name="McEwan P."/>
            <person name="Bosak S."/>
            <person name="Kellis M."/>
            <person name="Volff J.-N."/>
            <person name="Guigo R."/>
            <person name="Zody M.C."/>
            <person name="Mesirov J."/>
            <person name="Lindblad-Toh K."/>
            <person name="Birren B."/>
            <person name="Nusbaum C."/>
            <person name="Kahn D."/>
            <person name="Robinson-Rechavi M."/>
            <person name="Laudet V."/>
            <person name="Schachter V."/>
            <person name="Quetier F."/>
            <person name="Saurin W."/>
            <person name="Scarpelli C."/>
            <person name="Wincker P."/>
            <person name="Lander E.S."/>
            <person name="Weissenbach J."/>
            <person name="Roest Crollius H."/>
        </authorList>
    </citation>
    <scope>NUCLEOTIDE SEQUENCE [LARGE SCALE GENOMIC DNA]</scope>
</reference>
<feature type="region of interest" description="Disordered" evidence="8">
    <location>
        <begin position="42"/>
        <end position="68"/>
    </location>
</feature>
<dbReference type="EMBL" id="CAAE01010214">
    <property type="protein sequence ID" value="CAF92836.1"/>
    <property type="molecule type" value="Genomic_DNA"/>
</dbReference>
<feature type="compositionally biased region" description="Low complexity" evidence="8">
    <location>
        <begin position="51"/>
        <end position="64"/>
    </location>
</feature>
<name>Q4T2P6_TETNG</name>
<dbReference type="PANTHER" id="PTHR23074:SF78">
    <property type="entry name" value="KATANIN P60 ATPASE-CONTAINING SUBUNIT A-LIKE 2"/>
    <property type="match status" value="1"/>
</dbReference>
<dbReference type="InterPro" id="IPR003959">
    <property type="entry name" value="ATPase_AAA_core"/>
</dbReference>
<keyword evidence="2" id="KW-0963">Cytoplasm</keyword>
<evidence type="ECO:0000256" key="1">
    <source>
        <dbReference type="ARBA" id="ARBA00004647"/>
    </source>
</evidence>
<dbReference type="SUPFAM" id="SSF52540">
    <property type="entry name" value="P-loop containing nucleoside triphosphate hydrolases"/>
    <property type="match status" value="1"/>
</dbReference>
<dbReference type="Gene3D" id="3.40.50.300">
    <property type="entry name" value="P-loop containing nucleotide triphosphate hydrolases"/>
    <property type="match status" value="1"/>
</dbReference>
<evidence type="ECO:0000256" key="8">
    <source>
        <dbReference type="SAM" id="MobiDB-lite"/>
    </source>
</evidence>
<keyword evidence="6" id="KW-0206">Cytoskeleton</keyword>
<feature type="non-terminal residue" evidence="11">
    <location>
        <position position="255"/>
    </location>
</feature>
<dbReference type="GO" id="GO:0016887">
    <property type="term" value="F:ATP hydrolysis activity"/>
    <property type="evidence" value="ECO:0007669"/>
    <property type="project" value="InterPro"/>
</dbReference>
<feature type="domain" description="ATPase AAA-type core" evidence="9">
    <location>
        <begin position="112"/>
        <end position="194"/>
    </location>
</feature>
<dbReference type="GO" id="GO:0000922">
    <property type="term" value="C:spindle pole"/>
    <property type="evidence" value="ECO:0007669"/>
    <property type="project" value="UniProtKB-SubCell"/>
</dbReference>
<evidence type="ECO:0000259" key="10">
    <source>
        <dbReference type="Pfam" id="PF17862"/>
    </source>
</evidence>
<dbReference type="GO" id="GO:0005524">
    <property type="term" value="F:ATP binding"/>
    <property type="evidence" value="ECO:0007669"/>
    <property type="project" value="UniProtKB-KW"/>
</dbReference>
<dbReference type="InterPro" id="IPR050304">
    <property type="entry name" value="MT-severing_AAA_ATPase"/>
</dbReference>
<feature type="domain" description="AAA ATPase AAA+ lid" evidence="10">
    <location>
        <begin position="224"/>
        <end position="255"/>
    </location>
</feature>
<evidence type="ECO:0000313" key="11">
    <source>
        <dbReference type="EMBL" id="CAF92836.1"/>
    </source>
</evidence>
<dbReference type="Pfam" id="PF00004">
    <property type="entry name" value="AAA"/>
    <property type="match status" value="1"/>
</dbReference>
<keyword evidence="4" id="KW-0547">Nucleotide-binding</keyword>
<dbReference type="PANTHER" id="PTHR23074">
    <property type="entry name" value="AAA DOMAIN-CONTAINING"/>
    <property type="match status" value="1"/>
</dbReference>